<feature type="compositionally biased region" description="Basic and acidic residues" evidence="1">
    <location>
        <begin position="27"/>
        <end position="39"/>
    </location>
</feature>
<keyword evidence="3" id="KW-1185">Reference proteome</keyword>
<accession>A0AAV1C7S2</accession>
<evidence type="ECO:0000256" key="1">
    <source>
        <dbReference type="SAM" id="MobiDB-lite"/>
    </source>
</evidence>
<evidence type="ECO:0000313" key="2">
    <source>
        <dbReference type="EMBL" id="CAI9090512.1"/>
    </source>
</evidence>
<dbReference type="AlphaFoldDB" id="A0AAV1C7S2"/>
<evidence type="ECO:0000313" key="3">
    <source>
        <dbReference type="Proteomes" id="UP001161247"/>
    </source>
</evidence>
<organism evidence="2 3">
    <name type="scientific">Oldenlandia corymbosa var. corymbosa</name>
    <dbReference type="NCBI Taxonomy" id="529605"/>
    <lineage>
        <taxon>Eukaryota</taxon>
        <taxon>Viridiplantae</taxon>
        <taxon>Streptophyta</taxon>
        <taxon>Embryophyta</taxon>
        <taxon>Tracheophyta</taxon>
        <taxon>Spermatophyta</taxon>
        <taxon>Magnoliopsida</taxon>
        <taxon>eudicotyledons</taxon>
        <taxon>Gunneridae</taxon>
        <taxon>Pentapetalae</taxon>
        <taxon>asterids</taxon>
        <taxon>lamiids</taxon>
        <taxon>Gentianales</taxon>
        <taxon>Rubiaceae</taxon>
        <taxon>Rubioideae</taxon>
        <taxon>Spermacoceae</taxon>
        <taxon>Hedyotis-Oldenlandia complex</taxon>
        <taxon>Oldenlandia</taxon>
    </lineage>
</organism>
<dbReference type="Proteomes" id="UP001161247">
    <property type="component" value="Chromosome 1"/>
</dbReference>
<gene>
    <name evidence="2" type="ORF">OLC1_LOCUS2662</name>
</gene>
<proteinExistence type="predicted"/>
<sequence length="149" mass="15476">MNHGVNPISAPSMAAQMEATSLPAMEGRQESPARKEDHPASTQIPCASVAATIVAEIAAVQLSRIASAADPAHSNLNEIKLHSISLDNPALSNVATSAAKSAKPKEGNLIPTTQNITLLNEDNTNSSSPICSPIPPPSPSKWGKVNLQK</sequence>
<dbReference type="EMBL" id="OX459118">
    <property type="protein sequence ID" value="CAI9090512.1"/>
    <property type="molecule type" value="Genomic_DNA"/>
</dbReference>
<feature type="region of interest" description="Disordered" evidence="1">
    <location>
        <begin position="1"/>
        <end position="43"/>
    </location>
</feature>
<reference evidence="2" key="1">
    <citation type="submission" date="2023-03" db="EMBL/GenBank/DDBJ databases">
        <authorList>
            <person name="Julca I."/>
        </authorList>
    </citation>
    <scope>NUCLEOTIDE SEQUENCE</scope>
</reference>
<name>A0AAV1C7S2_OLDCO</name>
<feature type="region of interest" description="Disordered" evidence="1">
    <location>
        <begin position="119"/>
        <end position="149"/>
    </location>
</feature>
<protein>
    <submittedName>
        <fullName evidence="2">OLC1v1025294C1</fullName>
    </submittedName>
</protein>